<keyword evidence="2" id="KW-1185">Reference proteome</keyword>
<proteinExistence type="predicted"/>
<sequence>MYSLNAPYGETHLRSVGVTASEQHVRRESVKVFSAELVSFLWILELASNSGPSSTGIEGHHRRFPTEMPYSYSICSESTKYKEAISAGLEGKRALVNST</sequence>
<evidence type="ECO:0000313" key="1">
    <source>
        <dbReference type="EMBL" id="KAK9959744.1"/>
    </source>
</evidence>
<gene>
    <name evidence="1" type="ORF">ABG768_009846</name>
</gene>
<accession>A0AAW1ZHB4</accession>
<dbReference type="EMBL" id="JAWDJR010000017">
    <property type="protein sequence ID" value="KAK9959744.1"/>
    <property type="molecule type" value="Genomic_DNA"/>
</dbReference>
<comment type="caution">
    <text evidence="1">The sequence shown here is derived from an EMBL/GenBank/DDBJ whole genome shotgun (WGS) entry which is preliminary data.</text>
</comment>
<organism evidence="1 2">
    <name type="scientific">Culter alburnus</name>
    <name type="common">Topmouth culter</name>
    <dbReference type="NCBI Taxonomy" id="194366"/>
    <lineage>
        <taxon>Eukaryota</taxon>
        <taxon>Metazoa</taxon>
        <taxon>Chordata</taxon>
        <taxon>Craniata</taxon>
        <taxon>Vertebrata</taxon>
        <taxon>Euteleostomi</taxon>
        <taxon>Actinopterygii</taxon>
        <taxon>Neopterygii</taxon>
        <taxon>Teleostei</taxon>
        <taxon>Ostariophysi</taxon>
        <taxon>Cypriniformes</taxon>
        <taxon>Xenocyprididae</taxon>
        <taxon>Xenocypridinae</taxon>
        <taxon>Culter</taxon>
    </lineage>
</organism>
<dbReference type="Proteomes" id="UP001479290">
    <property type="component" value="Unassembled WGS sequence"/>
</dbReference>
<reference evidence="1 2" key="1">
    <citation type="submission" date="2024-05" db="EMBL/GenBank/DDBJ databases">
        <title>A high-quality chromosomal-level genome assembly of Topmouth culter (Culter alburnus).</title>
        <authorList>
            <person name="Zhao H."/>
        </authorList>
    </citation>
    <scope>NUCLEOTIDE SEQUENCE [LARGE SCALE GENOMIC DNA]</scope>
    <source>
        <strain evidence="1">CATC2023</strain>
        <tissue evidence="1">Muscle</tissue>
    </source>
</reference>
<dbReference type="AlphaFoldDB" id="A0AAW1ZHB4"/>
<protein>
    <submittedName>
        <fullName evidence="1">Uncharacterized protein</fullName>
    </submittedName>
</protein>
<name>A0AAW1ZHB4_CULAL</name>
<evidence type="ECO:0000313" key="2">
    <source>
        <dbReference type="Proteomes" id="UP001479290"/>
    </source>
</evidence>